<dbReference type="Proteomes" id="UP000316614">
    <property type="component" value="Chromosome"/>
</dbReference>
<dbReference type="PANTHER" id="PTHR30250">
    <property type="entry name" value="PST FAMILY PREDICTED COLANIC ACID TRANSPORTER"/>
    <property type="match status" value="1"/>
</dbReference>
<proteinExistence type="predicted"/>
<dbReference type="AlphaFoldDB" id="A0A514CN64"/>
<dbReference type="OrthoDB" id="5365632at2"/>
<accession>A0A514CN64</accession>
<dbReference type="RefSeq" id="WP_141616474.1">
    <property type="nucleotide sequence ID" value="NZ_CP041253.1"/>
</dbReference>
<feature type="transmembrane region" description="Helical" evidence="6">
    <location>
        <begin position="312"/>
        <end position="332"/>
    </location>
</feature>
<evidence type="ECO:0000256" key="2">
    <source>
        <dbReference type="ARBA" id="ARBA00022475"/>
    </source>
</evidence>
<evidence type="ECO:0000256" key="4">
    <source>
        <dbReference type="ARBA" id="ARBA00022989"/>
    </source>
</evidence>
<dbReference type="PANTHER" id="PTHR30250:SF26">
    <property type="entry name" value="PSMA PROTEIN"/>
    <property type="match status" value="1"/>
</dbReference>
<dbReference type="InterPro" id="IPR002528">
    <property type="entry name" value="MATE_fam"/>
</dbReference>
<feature type="transmembrane region" description="Helical" evidence="6">
    <location>
        <begin position="376"/>
        <end position="399"/>
    </location>
</feature>
<evidence type="ECO:0000313" key="8">
    <source>
        <dbReference type="Proteomes" id="UP000316614"/>
    </source>
</evidence>
<name>A0A514CN64_9BACT</name>
<feature type="transmembrane region" description="Helical" evidence="6">
    <location>
        <begin position="128"/>
        <end position="146"/>
    </location>
</feature>
<sequence length="509" mass="56555">MSSKNTRIAKNSLSLYLRMLITMGVSLYTARVVLLTLGVSDYGLNTVVGGVVTMFSFLSGTMASATQRFLNYEQGTEDDNSLKKVFSTSLYIHYLIALVVLVLAETAGLWFLNTRLNIPEGRMVAANWVYQFSILSFVLTVVNVPYNAAIIANERMTAFAYISVIDVVLKLLIVYLLQLFMMDKLILYGFLTFCVTFVVRMAVRWYSRKNFEECQVGVSKDDAFYKKMLGFSGWTMLSSISVVLRNQGIAVVLNMFFGTVVNAAQGISNQINTVVTTFARNFTQAVNPQIVKQYAAGDLTGMKKLLVTSVKMSFFLILLISLPIFIEAPFILKLWLGEVPEHTVVFVRLVMVKALIESYANPVATAQSATGKVRNYHITLSIIGLLNLPISYVMLTMGFEPESTLVVAILLSALISFIRVSFLRKSIGFKFRDFLVGVLVPSLVVILLAIPIPGYLYYAIPANLGNFIIKVLSACATVLAAVYLVGLSKQERNFINNIVVKKILGKRKK</sequence>
<dbReference type="Pfam" id="PF01554">
    <property type="entry name" value="MatE"/>
    <property type="match status" value="1"/>
</dbReference>
<dbReference type="InterPro" id="IPR050833">
    <property type="entry name" value="Poly_Biosynth_Transport"/>
</dbReference>
<dbReference type="EMBL" id="CP041253">
    <property type="protein sequence ID" value="QDH81259.1"/>
    <property type="molecule type" value="Genomic_DNA"/>
</dbReference>
<feature type="transmembrane region" description="Helical" evidence="6">
    <location>
        <begin position="91"/>
        <end position="112"/>
    </location>
</feature>
<dbReference type="GO" id="GO:0042910">
    <property type="term" value="F:xenobiotic transmembrane transporter activity"/>
    <property type="evidence" value="ECO:0007669"/>
    <property type="project" value="InterPro"/>
</dbReference>
<feature type="transmembrane region" description="Helical" evidence="6">
    <location>
        <begin position="20"/>
        <end position="40"/>
    </location>
</feature>
<evidence type="ECO:0000256" key="1">
    <source>
        <dbReference type="ARBA" id="ARBA00004651"/>
    </source>
</evidence>
<protein>
    <recommendedName>
        <fullName evidence="9">Na+-driven multidrug efflux pump</fullName>
    </recommendedName>
</protein>
<organism evidence="7 8">
    <name type="scientific">Echinicola soli</name>
    <dbReference type="NCBI Taxonomy" id="2591634"/>
    <lineage>
        <taxon>Bacteria</taxon>
        <taxon>Pseudomonadati</taxon>
        <taxon>Bacteroidota</taxon>
        <taxon>Cytophagia</taxon>
        <taxon>Cytophagales</taxon>
        <taxon>Cyclobacteriaceae</taxon>
        <taxon>Echinicola</taxon>
    </lineage>
</organism>
<evidence type="ECO:0000313" key="7">
    <source>
        <dbReference type="EMBL" id="QDH81259.1"/>
    </source>
</evidence>
<reference evidence="7 8" key="1">
    <citation type="submission" date="2019-06" db="EMBL/GenBank/DDBJ databases">
        <title>Echinicola alkalisoli sp. nov. isolated from saline soil.</title>
        <authorList>
            <person name="Sun J.-Q."/>
            <person name="Xu L."/>
        </authorList>
    </citation>
    <scope>NUCLEOTIDE SEQUENCE [LARGE SCALE GENOMIC DNA]</scope>
    <source>
        <strain evidence="7 8">LN3S3</strain>
    </source>
</reference>
<evidence type="ECO:0000256" key="3">
    <source>
        <dbReference type="ARBA" id="ARBA00022692"/>
    </source>
</evidence>
<evidence type="ECO:0000256" key="5">
    <source>
        <dbReference type="ARBA" id="ARBA00023136"/>
    </source>
</evidence>
<evidence type="ECO:0000256" key="6">
    <source>
        <dbReference type="SAM" id="Phobius"/>
    </source>
</evidence>
<keyword evidence="5 6" id="KW-0472">Membrane</keyword>
<feature type="transmembrane region" description="Helical" evidence="6">
    <location>
        <begin position="464"/>
        <end position="485"/>
    </location>
</feature>
<feature type="transmembrane region" description="Helical" evidence="6">
    <location>
        <begin position="158"/>
        <end position="179"/>
    </location>
</feature>
<feature type="transmembrane region" description="Helical" evidence="6">
    <location>
        <begin position="434"/>
        <end position="458"/>
    </location>
</feature>
<keyword evidence="2" id="KW-1003">Cell membrane</keyword>
<dbReference type="GO" id="GO:0015297">
    <property type="term" value="F:antiporter activity"/>
    <property type="evidence" value="ECO:0007669"/>
    <property type="project" value="InterPro"/>
</dbReference>
<dbReference type="GO" id="GO:0005886">
    <property type="term" value="C:plasma membrane"/>
    <property type="evidence" value="ECO:0007669"/>
    <property type="project" value="UniProtKB-SubCell"/>
</dbReference>
<keyword evidence="3 6" id="KW-0812">Transmembrane</keyword>
<keyword evidence="4 6" id="KW-1133">Transmembrane helix</keyword>
<comment type="subcellular location">
    <subcellularLocation>
        <location evidence="1">Cell membrane</location>
        <topology evidence="1">Multi-pass membrane protein</topology>
    </subcellularLocation>
</comment>
<evidence type="ECO:0008006" key="9">
    <source>
        <dbReference type="Google" id="ProtNLM"/>
    </source>
</evidence>
<gene>
    <name evidence="7" type="ORF">FKX85_20380</name>
</gene>
<feature type="transmembrane region" description="Helical" evidence="6">
    <location>
        <begin position="185"/>
        <end position="203"/>
    </location>
</feature>
<dbReference type="KEGG" id="echi:FKX85_20380"/>
<keyword evidence="8" id="KW-1185">Reference proteome</keyword>
<feature type="transmembrane region" description="Helical" evidence="6">
    <location>
        <begin position="46"/>
        <end position="70"/>
    </location>
</feature>
<feature type="transmembrane region" description="Helical" evidence="6">
    <location>
        <begin position="405"/>
        <end position="422"/>
    </location>
</feature>